<dbReference type="EMBL" id="MT975431">
    <property type="protein sequence ID" value="QOL12114.1"/>
    <property type="molecule type" value="Genomic_DNA"/>
</dbReference>
<evidence type="ECO:0000256" key="2">
    <source>
        <dbReference type="ARBA" id="ARBA00007866"/>
    </source>
</evidence>
<evidence type="ECO:0000256" key="13">
    <source>
        <dbReference type="ARBA" id="ARBA00022989"/>
    </source>
</evidence>
<evidence type="ECO:0000256" key="8">
    <source>
        <dbReference type="ARBA" id="ARBA00022723"/>
    </source>
</evidence>
<dbReference type="PROSITE" id="PS50999">
    <property type="entry name" value="COX2_TM"/>
    <property type="match status" value="1"/>
</dbReference>
<evidence type="ECO:0000256" key="9">
    <source>
        <dbReference type="ARBA" id="ARBA00022792"/>
    </source>
</evidence>
<dbReference type="InterPro" id="IPR008972">
    <property type="entry name" value="Cupredoxin"/>
</dbReference>
<dbReference type="InterPro" id="IPR045187">
    <property type="entry name" value="CcO_II"/>
</dbReference>
<evidence type="ECO:0000256" key="5">
    <source>
        <dbReference type="ARBA" id="ARBA00022448"/>
    </source>
</evidence>
<evidence type="ECO:0000256" key="19">
    <source>
        <dbReference type="SAM" id="Phobius"/>
    </source>
</evidence>
<dbReference type="Gene3D" id="1.10.287.90">
    <property type="match status" value="1"/>
</dbReference>
<proteinExistence type="inferred from homology"/>
<keyword evidence="14 18" id="KW-0186">Copper</keyword>
<dbReference type="PRINTS" id="PR01166">
    <property type="entry name" value="CYCOXIDASEII"/>
</dbReference>
<keyword evidence="9 18" id="KW-0999">Mitochondrion inner membrane</keyword>
<evidence type="ECO:0000256" key="11">
    <source>
        <dbReference type="ARBA" id="ARBA00022967"/>
    </source>
</evidence>
<dbReference type="GO" id="GO:0004129">
    <property type="term" value="F:cytochrome-c oxidase activity"/>
    <property type="evidence" value="ECO:0007669"/>
    <property type="project" value="UniProtKB-EC"/>
</dbReference>
<keyword evidence="8 18" id="KW-0479">Metal-binding</keyword>
<name>A0A7M3UYT7_9HEXA</name>
<feature type="transmembrane region" description="Helical" evidence="19">
    <location>
        <begin position="20"/>
        <end position="43"/>
    </location>
</feature>
<dbReference type="GO" id="GO:0005743">
    <property type="term" value="C:mitochondrial inner membrane"/>
    <property type="evidence" value="ECO:0007669"/>
    <property type="project" value="UniProtKB-SubCell"/>
</dbReference>
<dbReference type="InterPro" id="IPR002429">
    <property type="entry name" value="CcO_II-like_C"/>
</dbReference>
<dbReference type="GeneID" id="63359972"/>
<comment type="similarity">
    <text evidence="2 18">Belongs to the cytochrome c oxidase subunit 2 family.</text>
</comment>
<dbReference type="FunFam" id="2.60.40.420:FF:000001">
    <property type="entry name" value="Cytochrome c oxidase subunit 2"/>
    <property type="match status" value="1"/>
</dbReference>
<evidence type="ECO:0000256" key="17">
    <source>
        <dbReference type="ARBA" id="ARBA00049512"/>
    </source>
</evidence>
<feature type="transmembrane region" description="Helical" evidence="19">
    <location>
        <begin position="63"/>
        <end position="87"/>
    </location>
</feature>
<dbReference type="PANTHER" id="PTHR22888:SF9">
    <property type="entry name" value="CYTOCHROME C OXIDASE SUBUNIT 2"/>
    <property type="match status" value="1"/>
</dbReference>
<evidence type="ECO:0000256" key="18">
    <source>
        <dbReference type="RuleBase" id="RU000457"/>
    </source>
</evidence>
<evidence type="ECO:0000256" key="4">
    <source>
        <dbReference type="ARBA" id="ARBA00015946"/>
    </source>
</evidence>
<keyword evidence="11" id="KW-1278">Translocase</keyword>
<feature type="domain" description="Cytochrome oxidase subunit II copper A binding" evidence="20">
    <location>
        <begin position="92"/>
        <end position="223"/>
    </location>
</feature>
<keyword evidence="5 18" id="KW-0813">Transport</keyword>
<dbReference type="PROSITE" id="PS50857">
    <property type="entry name" value="COX2_CUA"/>
    <property type="match status" value="1"/>
</dbReference>
<dbReference type="AlphaFoldDB" id="A0A7M3UYT7"/>
<dbReference type="Gene3D" id="2.60.40.420">
    <property type="entry name" value="Cupredoxins - blue copper proteins"/>
    <property type="match status" value="1"/>
</dbReference>
<geneLocation type="mitochondrion" evidence="22"/>
<dbReference type="CDD" id="cd13912">
    <property type="entry name" value="CcO_II_C"/>
    <property type="match status" value="1"/>
</dbReference>
<evidence type="ECO:0000256" key="16">
    <source>
        <dbReference type="ARBA" id="ARBA00023136"/>
    </source>
</evidence>
<evidence type="ECO:0000256" key="1">
    <source>
        <dbReference type="ARBA" id="ARBA00004448"/>
    </source>
</evidence>
<evidence type="ECO:0000256" key="7">
    <source>
        <dbReference type="ARBA" id="ARBA00022692"/>
    </source>
</evidence>
<dbReference type="InterPro" id="IPR034210">
    <property type="entry name" value="CcO_II_C"/>
</dbReference>
<comment type="subcellular location">
    <subcellularLocation>
        <location evidence="1 18">Mitochondrion inner membrane</location>
        <topology evidence="1 18">Multi-pass membrane protein</topology>
    </subcellularLocation>
</comment>
<comment type="subunit">
    <text evidence="3">Component of the cytochrome c oxidase (complex IV, CIV), a multisubunit enzyme composed of a catalytic core of 3 subunits and several supernumerary subunits. The complex exists as a monomer or a dimer and forms supercomplexes (SCs) in the inner mitochondrial membrane with ubiquinol-cytochrome c oxidoreductase (cytochrome b-c1 complex, complex III, CIII).</text>
</comment>
<keyword evidence="13 19" id="KW-1133">Transmembrane helix</keyword>
<dbReference type="SUPFAM" id="SSF49503">
    <property type="entry name" value="Cupredoxins"/>
    <property type="match status" value="1"/>
</dbReference>
<evidence type="ECO:0000256" key="14">
    <source>
        <dbReference type="ARBA" id="ARBA00023008"/>
    </source>
</evidence>
<sequence length="225" mass="25843">MPSWLSAGFQNAYSPLMEQLIFFHDHTMTLIILIISIISYSLISMFVNITPNKFMIESQQLELFWTVSPSLILILIGLPSIKLLYMLDEVFTPNLTIKTIGHQWYWSYEYSDFSNIEFDSYLNNSSLNNEFRLLDVDNKIVIPMNSQIRNLVTAADVLHSWTIPSLGIKVDAVPGRLNQINFLCNTPGVFYGQCSEICGTNHSFMPISMEIIPPSFFVKWLKKNI</sequence>
<dbReference type="PROSITE" id="PS00078">
    <property type="entry name" value="COX2"/>
    <property type="match status" value="1"/>
</dbReference>
<protein>
    <recommendedName>
        <fullName evidence="4 18">Cytochrome c oxidase subunit 2</fullName>
    </recommendedName>
</protein>
<dbReference type="InterPro" id="IPR001505">
    <property type="entry name" value="Copper_CuA"/>
</dbReference>
<feature type="domain" description="Cytochrome oxidase subunit II transmembrane region profile" evidence="21">
    <location>
        <begin position="1"/>
        <end position="91"/>
    </location>
</feature>
<dbReference type="Pfam" id="PF00116">
    <property type="entry name" value="COX2"/>
    <property type="match status" value="1"/>
</dbReference>
<dbReference type="InterPro" id="IPR014222">
    <property type="entry name" value="Cyt_c_oxidase_su2"/>
</dbReference>
<comment type="catalytic activity">
    <reaction evidence="17">
        <text>4 Fe(II)-[cytochrome c] + O2 + 8 H(+)(in) = 4 Fe(III)-[cytochrome c] + 2 H2O + 4 H(+)(out)</text>
        <dbReference type="Rhea" id="RHEA:11436"/>
        <dbReference type="Rhea" id="RHEA-COMP:10350"/>
        <dbReference type="Rhea" id="RHEA-COMP:14399"/>
        <dbReference type="ChEBI" id="CHEBI:15377"/>
        <dbReference type="ChEBI" id="CHEBI:15378"/>
        <dbReference type="ChEBI" id="CHEBI:15379"/>
        <dbReference type="ChEBI" id="CHEBI:29033"/>
        <dbReference type="ChEBI" id="CHEBI:29034"/>
        <dbReference type="EC" id="7.1.1.9"/>
    </reaction>
    <physiologicalReaction direction="left-to-right" evidence="17">
        <dbReference type="Rhea" id="RHEA:11437"/>
    </physiologicalReaction>
</comment>
<comment type="cofactor">
    <cofactor evidence="18">
        <name>Cu cation</name>
        <dbReference type="ChEBI" id="CHEBI:23378"/>
    </cofactor>
    <text evidence="18">Binds a copper A center.</text>
</comment>
<evidence type="ECO:0000256" key="6">
    <source>
        <dbReference type="ARBA" id="ARBA00022660"/>
    </source>
</evidence>
<evidence type="ECO:0000256" key="3">
    <source>
        <dbReference type="ARBA" id="ARBA00011164"/>
    </source>
</evidence>
<keyword evidence="7 18" id="KW-0812">Transmembrane</keyword>
<dbReference type="RefSeq" id="YP_010022112.1">
    <property type="nucleotide sequence ID" value="NC_053646.1"/>
</dbReference>
<dbReference type="InterPro" id="IPR036257">
    <property type="entry name" value="Cyt_c_oxidase_su2_TM_sf"/>
</dbReference>
<dbReference type="GO" id="GO:0005507">
    <property type="term" value="F:copper ion binding"/>
    <property type="evidence" value="ECO:0007669"/>
    <property type="project" value="InterPro"/>
</dbReference>
<keyword evidence="6 18" id="KW-0679">Respiratory chain</keyword>
<evidence type="ECO:0000256" key="15">
    <source>
        <dbReference type="ARBA" id="ARBA00023128"/>
    </source>
</evidence>
<keyword evidence="15 18" id="KW-0496">Mitochondrion</keyword>
<evidence type="ECO:0000256" key="12">
    <source>
        <dbReference type="ARBA" id="ARBA00022982"/>
    </source>
</evidence>
<gene>
    <name evidence="22" type="primary">COX2</name>
</gene>
<dbReference type="SUPFAM" id="SSF81464">
    <property type="entry name" value="Cytochrome c oxidase subunit II-like, transmembrane region"/>
    <property type="match status" value="1"/>
</dbReference>
<keyword evidence="16 18" id="KW-0472">Membrane</keyword>
<accession>A0A7M3UYT7</accession>
<evidence type="ECO:0000259" key="21">
    <source>
        <dbReference type="PROSITE" id="PS50999"/>
    </source>
</evidence>
<dbReference type="GO" id="GO:0042773">
    <property type="term" value="P:ATP synthesis coupled electron transport"/>
    <property type="evidence" value="ECO:0007669"/>
    <property type="project" value="TreeGrafter"/>
</dbReference>
<dbReference type="PANTHER" id="PTHR22888">
    <property type="entry name" value="CYTOCHROME C OXIDASE, SUBUNIT II"/>
    <property type="match status" value="1"/>
</dbReference>
<evidence type="ECO:0000313" key="22">
    <source>
        <dbReference type="EMBL" id="QOL12114.1"/>
    </source>
</evidence>
<evidence type="ECO:0000259" key="20">
    <source>
        <dbReference type="PROSITE" id="PS50857"/>
    </source>
</evidence>
<keyword evidence="12 18" id="KW-0249">Electron transport</keyword>
<dbReference type="Pfam" id="PF02790">
    <property type="entry name" value="COX2_TM"/>
    <property type="match status" value="1"/>
</dbReference>
<evidence type="ECO:0000256" key="10">
    <source>
        <dbReference type="ARBA" id="ARBA00022842"/>
    </source>
</evidence>
<keyword evidence="10" id="KW-0460">Magnesium</keyword>
<dbReference type="CTD" id="4513"/>
<dbReference type="InterPro" id="IPR011759">
    <property type="entry name" value="Cyt_c_oxidase_su2_TM_dom"/>
</dbReference>
<organism evidence="22">
    <name type="scientific">Allonychiurus kimi</name>
    <dbReference type="NCBI Taxonomy" id="2779777"/>
    <lineage>
        <taxon>Eukaryota</taxon>
        <taxon>Metazoa</taxon>
        <taxon>Ecdysozoa</taxon>
        <taxon>Arthropoda</taxon>
        <taxon>Hexapoda</taxon>
        <taxon>Collembola</taxon>
        <taxon>Poduromorpha</taxon>
        <taxon>Poduroidea</taxon>
        <taxon>Onychiuridae</taxon>
        <taxon>Onychiurinae</taxon>
        <taxon>Allonychiurus</taxon>
    </lineage>
</organism>
<dbReference type="NCBIfam" id="TIGR02866">
    <property type="entry name" value="CoxB"/>
    <property type="match status" value="1"/>
</dbReference>
<reference evidence="22" key="1">
    <citation type="journal article" date="2020" name="Mitochondrial DNA Part B Resour">
        <title>The complete mitochondrial genome of Allonychiurus kimi (Collembola: Onychiuridae).</title>
        <authorList>
            <person name="Lee Y.-S."/>
            <person name="Lee T."/>
        </authorList>
    </citation>
    <scope>NUCLEOTIDE SEQUENCE</scope>
</reference>
<dbReference type="GO" id="GO:0016491">
    <property type="term" value="F:oxidoreductase activity"/>
    <property type="evidence" value="ECO:0007669"/>
    <property type="project" value="InterPro"/>
</dbReference>
<comment type="function">
    <text evidence="18">Component of the cytochrome c oxidase, the last enzyme in the mitochondrial electron transport chain which drives oxidative phosphorylation. The respiratory chain contains 3 multisubunit complexes succinate dehydrogenase (complex II, CII), ubiquinol-cytochrome c oxidoreductase (cytochrome b-c1 complex, complex III, CIII) and cytochrome c oxidase (complex IV, CIV), that cooperate to transfer electrons derived from NADH and succinate to molecular oxygen, creating an electrochemical gradient over the inner membrane that drives transmembrane transport and the ATP synthase. Cytochrome c oxidase is the component of the respiratory chain that catalyzes the reduction of oxygen to water. Electrons originating from reduced cytochrome c in the intermembrane space (IMS) are transferred via the dinuclear copper A center (CU(A)) of subunit 2 and heme A of subunit 1 to the active site in subunit 1, a binuclear center (BNC) formed by heme A3 and copper B (CU(B)). The BNC reduces molecular oxygen to 2 water molecules using 4 electrons from cytochrome c in the IMS and 4 protons from the mitochondrial matrix.</text>
</comment>